<evidence type="ECO:0000313" key="2">
    <source>
        <dbReference type="Proteomes" id="UP000290932"/>
    </source>
</evidence>
<name>A0A498H4M1_9EURY</name>
<keyword evidence="2" id="KW-1185">Reference proteome</keyword>
<dbReference type="RefSeq" id="WP_128693165.1">
    <property type="nucleotide sequence ID" value="NZ_LHQS01000001.1"/>
</dbReference>
<dbReference type="Proteomes" id="UP000290932">
    <property type="component" value="Unassembled WGS sequence"/>
</dbReference>
<dbReference type="Pfam" id="PF09890">
    <property type="entry name" value="DUF2117"/>
    <property type="match status" value="1"/>
</dbReference>
<organism evidence="1 2">
    <name type="scientific">Methanoculleus taiwanensis</name>
    <dbReference type="NCBI Taxonomy" id="1550565"/>
    <lineage>
        <taxon>Archaea</taxon>
        <taxon>Methanobacteriati</taxon>
        <taxon>Methanobacteriota</taxon>
        <taxon>Stenosarchaea group</taxon>
        <taxon>Methanomicrobia</taxon>
        <taxon>Methanomicrobiales</taxon>
        <taxon>Methanomicrobiaceae</taxon>
        <taxon>Methanoculleus</taxon>
    </lineage>
</organism>
<sequence>MNRQKHTGTPASDTVMVVHGPEAFDSGDAGWLADLVRPRGILVAGVMGRCAAEASGRPVRCTDTRPSIVLAAEQGRAFLVNRGKTPASGRIFGELVAGRLPEGRGLVHVECSNRTIFVWNEGDRRLAGDLADLTGFPIVEAAGSAGTKGEGRTIRGCIPGEAVFVNGVVIGTATAETVVLASGSGTIEAIAGIDLKQHGVEKLLRGGVPDLAAAWCKSGRVRSAVPRHAGRARETGRIAVIDHAGHTLYREIAEGVAGVLSIGDDTTAVCGHICAHHGIPVFGVIDGDGDDIIQAGYAPGSVVVETAGERDDDLGCEIAASLGEEPVSWEEWVAGTLEHLGGRVRITVDRRGGNGAVR</sequence>
<gene>
    <name evidence="1" type="ORF">ABH15_04580</name>
</gene>
<dbReference type="InterPro" id="IPR012032">
    <property type="entry name" value="UCP006598"/>
</dbReference>
<protein>
    <recommendedName>
        <fullName evidence="3">DUF2117 domain-containing protein</fullName>
    </recommendedName>
</protein>
<reference evidence="1 2" key="1">
    <citation type="journal article" date="2015" name="Int. J. Syst. Evol. Microbiol.">
        <title>Methanoculleus taiwanensis sp. nov., a methanogen isolated from deep marine sediment at the deformation front area near Taiwan.</title>
        <authorList>
            <person name="Weng C.Y."/>
            <person name="Chen S.C."/>
            <person name="Lai M.C."/>
            <person name="Wu S.Y."/>
            <person name="Lin S."/>
            <person name="Yang T.F."/>
            <person name="Chen P.C."/>
        </authorList>
    </citation>
    <scope>NUCLEOTIDE SEQUENCE [LARGE SCALE GENOMIC DNA]</scope>
    <source>
        <strain evidence="1 2">CYW4</strain>
    </source>
</reference>
<evidence type="ECO:0008006" key="3">
    <source>
        <dbReference type="Google" id="ProtNLM"/>
    </source>
</evidence>
<evidence type="ECO:0000313" key="1">
    <source>
        <dbReference type="EMBL" id="RXE57367.1"/>
    </source>
</evidence>
<comment type="caution">
    <text evidence="1">The sequence shown here is derived from an EMBL/GenBank/DDBJ whole genome shotgun (WGS) entry which is preliminary data.</text>
</comment>
<dbReference type="AlphaFoldDB" id="A0A498H4M1"/>
<dbReference type="OrthoDB" id="120859at2157"/>
<proteinExistence type="predicted"/>
<dbReference type="EMBL" id="LHQS01000001">
    <property type="protein sequence ID" value="RXE57367.1"/>
    <property type="molecule type" value="Genomic_DNA"/>
</dbReference>
<accession>A0A498H4M1</accession>